<name>A0ABV3UA40_9GAMM</name>
<gene>
    <name evidence="2" type="ORF">AB4876_15580</name>
</gene>
<dbReference type="Proteomes" id="UP001557485">
    <property type="component" value="Unassembled WGS sequence"/>
</dbReference>
<proteinExistence type="predicted"/>
<keyword evidence="2" id="KW-0255">Endonuclease</keyword>
<dbReference type="Gene3D" id="1.10.30.50">
    <property type="match status" value="1"/>
</dbReference>
<sequence>MTRNEGIRLFRMLRMPASSISKFRAIAFSAQSGKCFYCKSPMWLGDGLLEFSALNGVSIKQARLLRCTAEHVVAKQDGGKNERANIVAACSYCNHTRHRSKRPLSADQYAKKISQKCQKKRWLTCKFLNASHN</sequence>
<reference evidence="2 3" key="1">
    <citation type="journal article" date="2011" name="Int. J. Syst. Evol. Microbiol.">
        <title>Zhongshania antarctica gen. nov., sp. nov. and Zhongshania guokunii sp. nov., gammaproteobacteria respectively isolated from coastal attached (fast) ice and surface seawater of the Antarctic.</title>
        <authorList>
            <person name="Li H.J."/>
            <person name="Zhang X.Y."/>
            <person name="Chen C.X."/>
            <person name="Zhang Y.J."/>
            <person name="Gao Z.M."/>
            <person name="Yu Y."/>
            <person name="Chen X.L."/>
            <person name="Chen B."/>
            <person name="Zhang Y.Z."/>
        </authorList>
    </citation>
    <scope>NUCLEOTIDE SEQUENCE [LARGE SCALE GENOMIC DNA]</scope>
    <source>
        <strain evidence="2 3">ZS6-22T</strain>
    </source>
</reference>
<keyword evidence="2" id="KW-0378">Hydrolase</keyword>
<protein>
    <submittedName>
        <fullName evidence="2">HNH endonuclease</fullName>
    </submittedName>
</protein>
<organism evidence="2 3">
    <name type="scientific">Zhongshania guokunii</name>
    <dbReference type="NCBI Taxonomy" id="641783"/>
    <lineage>
        <taxon>Bacteria</taxon>
        <taxon>Pseudomonadati</taxon>
        <taxon>Pseudomonadota</taxon>
        <taxon>Gammaproteobacteria</taxon>
        <taxon>Cellvibrionales</taxon>
        <taxon>Spongiibacteraceae</taxon>
        <taxon>Zhongshania</taxon>
    </lineage>
</organism>
<evidence type="ECO:0000259" key="1">
    <source>
        <dbReference type="Pfam" id="PF01844"/>
    </source>
</evidence>
<evidence type="ECO:0000313" key="3">
    <source>
        <dbReference type="Proteomes" id="UP001557485"/>
    </source>
</evidence>
<evidence type="ECO:0000313" key="2">
    <source>
        <dbReference type="EMBL" id="MEX1670340.1"/>
    </source>
</evidence>
<dbReference type="InterPro" id="IPR002711">
    <property type="entry name" value="HNH"/>
</dbReference>
<dbReference type="CDD" id="cd00085">
    <property type="entry name" value="HNHc"/>
    <property type="match status" value="1"/>
</dbReference>
<dbReference type="EMBL" id="JBFRYA010000015">
    <property type="protein sequence ID" value="MEX1670340.1"/>
    <property type="molecule type" value="Genomic_DNA"/>
</dbReference>
<dbReference type="RefSeq" id="WP_368382675.1">
    <property type="nucleotide sequence ID" value="NZ_JBFRYA010000015.1"/>
</dbReference>
<dbReference type="InterPro" id="IPR003615">
    <property type="entry name" value="HNH_nuc"/>
</dbReference>
<dbReference type="Pfam" id="PF01844">
    <property type="entry name" value="HNH"/>
    <property type="match status" value="1"/>
</dbReference>
<comment type="caution">
    <text evidence="2">The sequence shown here is derived from an EMBL/GenBank/DDBJ whole genome shotgun (WGS) entry which is preliminary data.</text>
</comment>
<dbReference type="GO" id="GO:0004519">
    <property type="term" value="F:endonuclease activity"/>
    <property type="evidence" value="ECO:0007669"/>
    <property type="project" value="UniProtKB-KW"/>
</dbReference>
<keyword evidence="3" id="KW-1185">Reference proteome</keyword>
<keyword evidence="2" id="KW-0540">Nuclease</keyword>
<feature type="domain" description="HNH" evidence="1">
    <location>
        <begin position="66"/>
        <end position="99"/>
    </location>
</feature>
<accession>A0ABV3UA40</accession>